<evidence type="ECO:0000256" key="22">
    <source>
        <dbReference type="ARBA" id="ARBA00051347"/>
    </source>
</evidence>
<dbReference type="AlphaFoldDB" id="A0A4W2I4P5"/>
<dbReference type="GO" id="GO:0010595">
    <property type="term" value="P:positive regulation of endothelial cell migration"/>
    <property type="evidence" value="ECO:0007669"/>
    <property type="project" value="Ensembl"/>
</dbReference>
<dbReference type="SUPFAM" id="SSF49562">
    <property type="entry name" value="C2 domain (Calcium/lipid-binding domain, CaLB)"/>
    <property type="match status" value="1"/>
</dbReference>
<dbReference type="InterPro" id="IPR037703">
    <property type="entry name" value="PI3-kinase_delta_cat"/>
</dbReference>
<dbReference type="GO" id="GO:0043491">
    <property type="term" value="P:phosphatidylinositol 3-kinase/protein kinase B signal transduction"/>
    <property type="evidence" value="ECO:0007669"/>
    <property type="project" value="Ensembl"/>
</dbReference>
<dbReference type="Gene3D" id="3.10.20.770">
    <property type="match status" value="1"/>
</dbReference>
<comment type="similarity">
    <text evidence="4">Belongs to the PI3/PI4-kinase family. Type III PI4K subfamily.</text>
</comment>
<dbReference type="InterPro" id="IPR036940">
    <property type="entry name" value="PI3/4_kinase_cat_sf"/>
</dbReference>
<dbReference type="PROSITE" id="PS00915">
    <property type="entry name" value="PI3_4_KINASE_1"/>
    <property type="match status" value="1"/>
</dbReference>
<dbReference type="Gene3D" id="1.25.40.70">
    <property type="entry name" value="Phosphatidylinositol 3-kinase, accessory domain (PIK)"/>
    <property type="match status" value="1"/>
</dbReference>
<dbReference type="CDD" id="cd05174">
    <property type="entry name" value="PI3Kc_IA_delta"/>
    <property type="match status" value="1"/>
</dbReference>
<keyword evidence="12" id="KW-0547">Nucleotide-binding</keyword>
<evidence type="ECO:0000256" key="23">
    <source>
        <dbReference type="ARBA" id="ARBA00067682"/>
    </source>
</evidence>
<dbReference type="InterPro" id="IPR035892">
    <property type="entry name" value="C2_domain_sf"/>
</dbReference>
<accession>A0A4W2I4P5</accession>
<dbReference type="GO" id="GO:0035005">
    <property type="term" value="F:1-phosphatidylinositol-4-phosphate 3-kinase activity"/>
    <property type="evidence" value="ECO:0007669"/>
    <property type="project" value="TreeGrafter"/>
</dbReference>
<comment type="catalytic activity">
    <reaction evidence="21">
        <text>a 1,2-diacyl-sn-glycero-3-phospho-(1D-myo-inositol) + ATP = a 1,2-diacyl-sn-glycero-3-phospho-(1D-myo-inositol-3-phosphate) + ADP + H(+)</text>
        <dbReference type="Rhea" id="RHEA:12709"/>
        <dbReference type="ChEBI" id="CHEBI:15378"/>
        <dbReference type="ChEBI" id="CHEBI:30616"/>
        <dbReference type="ChEBI" id="CHEBI:57880"/>
        <dbReference type="ChEBI" id="CHEBI:58088"/>
        <dbReference type="ChEBI" id="CHEBI:456216"/>
        <dbReference type="EC" id="2.7.1.137"/>
    </reaction>
    <physiologicalReaction direction="left-to-right" evidence="21">
        <dbReference type="Rhea" id="RHEA:12710"/>
    </physiologicalReaction>
</comment>
<evidence type="ECO:0000256" key="1">
    <source>
        <dbReference type="ARBA" id="ARBA00004496"/>
    </source>
</evidence>
<reference evidence="31 32" key="1">
    <citation type="submission" date="2018-11" db="EMBL/GenBank/DDBJ databases">
        <title>Haplotype-resolved cattle genomes.</title>
        <authorList>
            <person name="Low W.Y."/>
            <person name="Tearle R."/>
            <person name="Bickhart D.M."/>
            <person name="Rosen B.D."/>
            <person name="Koren S."/>
            <person name="Rhie A."/>
            <person name="Hiendleder S."/>
            <person name="Phillippy A.M."/>
            <person name="Smith T.P.L."/>
            <person name="Williams J.L."/>
        </authorList>
    </citation>
    <scope>NUCLEOTIDE SEQUENCE [LARGE SCALE GENOMIC DNA]</scope>
</reference>
<dbReference type="SMART" id="SM00144">
    <property type="entry name" value="PI3K_rbd"/>
    <property type="match status" value="1"/>
</dbReference>
<keyword evidence="8" id="KW-0145">Chemotaxis</keyword>
<dbReference type="InterPro" id="IPR001263">
    <property type="entry name" value="PI3K_accessory_dom"/>
</dbReference>
<dbReference type="GO" id="GO:0016477">
    <property type="term" value="P:cell migration"/>
    <property type="evidence" value="ECO:0007669"/>
    <property type="project" value="TreeGrafter"/>
</dbReference>
<dbReference type="SUPFAM" id="SSF48371">
    <property type="entry name" value="ARM repeat"/>
    <property type="match status" value="1"/>
</dbReference>
<evidence type="ECO:0000256" key="25">
    <source>
        <dbReference type="SAM" id="MobiDB-lite"/>
    </source>
</evidence>
<dbReference type="CDD" id="cd08693">
    <property type="entry name" value="C2_PI3K_class_I_beta_delta"/>
    <property type="match status" value="1"/>
</dbReference>
<feature type="domain" description="C2 PI3K-type" evidence="30">
    <location>
        <begin position="319"/>
        <end position="476"/>
    </location>
</feature>
<dbReference type="PANTHER" id="PTHR10048">
    <property type="entry name" value="PHOSPHATIDYLINOSITOL KINASE"/>
    <property type="match status" value="1"/>
</dbReference>
<dbReference type="InterPro" id="IPR003113">
    <property type="entry name" value="PI3K_ABD"/>
</dbReference>
<evidence type="ECO:0000256" key="18">
    <source>
        <dbReference type="ARBA" id="ARBA00023130"/>
    </source>
</evidence>
<dbReference type="GO" id="GO:0038084">
    <property type="term" value="P:vascular endothelial growth factor signaling pathway"/>
    <property type="evidence" value="ECO:0007669"/>
    <property type="project" value="Ensembl"/>
</dbReference>
<dbReference type="Pfam" id="PF02192">
    <property type="entry name" value="PI3K_p85B"/>
    <property type="match status" value="1"/>
</dbReference>
<keyword evidence="9" id="KW-0597">Phosphoprotein</keyword>
<dbReference type="InterPro" id="IPR002420">
    <property type="entry name" value="PI3K-type_C2_dom"/>
</dbReference>
<dbReference type="Ensembl" id="ENSBIXT00005025763.1">
    <property type="protein sequence ID" value="ENSBIXP00005037200.1"/>
    <property type="gene ID" value="ENSBIXG00005018982.1"/>
</dbReference>
<dbReference type="FunFam" id="2.60.40.150:FF:000046">
    <property type="entry name" value="Phosphatidylinositol 4,5-bisphosphate 3-kinase catalytic subunit"/>
    <property type="match status" value="1"/>
</dbReference>
<feature type="domain" description="PI3K/PI4K catalytic" evidence="26">
    <location>
        <begin position="745"/>
        <end position="1027"/>
    </location>
</feature>
<dbReference type="Gene3D" id="2.60.40.150">
    <property type="entry name" value="C2 domain"/>
    <property type="match status" value="1"/>
</dbReference>
<evidence type="ECO:0000259" key="27">
    <source>
        <dbReference type="PROSITE" id="PS51544"/>
    </source>
</evidence>
<dbReference type="FunFam" id="1.10.1070.11:FF:000001">
    <property type="entry name" value="Phosphatidylinositol 4,5-bisphosphate 3-kinase catalytic subunit"/>
    <property type="match status" value="1"/>
</dbReference>
<dbReference type="UniPathway" id="UPA00220"/>
<dbReference type="PROSITE" id="PS50290">
    <property type="entry name" value="PI3_4_KINASE_3"/>
    <property type="match status" value="1"/>
</dbReference>
<dbReference type="GO" id="GO:0010628">
    <property type="term" value="P:positive regulation of gene expression"/>
    <property type="evidence" value="ECO:0007669"/>
    <property type="project" value="Ensembl"/>
</dbReference>
<dbReference type="PROSITE" id="PS51545">
    <property type="entry name" value="PIK_HELICAL"/>
    <property type="match status" value="1"/>
</dbReference>
<dbReference type="GO" id="GO:0030154">
    <property type="term" value="P:cell differentiation"/>
    <property type="evidence" value="ECO:0007669"/>
    <property type="project" value="UniProtKB-KW"/>
</dbReference>
<dbReference type="GO" id="GO:0005829">
    <property type="term" value="C:cytosol"/>
    <property type="evidence" value="ECO:0007669"/>
    <property type="project" value="UniProtKB-ARBA"/>
</dbReference>
<evidence type="ECO:0000256" key="5">
    <source>
        <dbReference type="ARBA" id="ARBA00012010"/>
    </source>
</evidence>
<keyword evidence="15" id="KW-0067">ATP-binding</keyword>
<evidence type="ECO:0000259" key="29">
    <source>
        <dbReference type="PROSITE" id="PS51546"/>
    </source>
</evidence>
<dbReference type="InterPro" id="IPR000341">
    <property type="entry name" value="PI3K_Ras-bd_dom"/>
</dbReference>
<dbReference type="Gene3D" id="1.10.1070.11">
    <property type="entry name" value="Phosphatidylinositol 3-/4-kinase, catalytic domain"/>
    <property type="match status" value="1"/>
</dbReference>
<dbReference type="InterPro" id="IPR042236">
    <property type="entry name" value="PI3K_accessory_sf"/>
</dbReference>
<dbReference type="SUPFAM" id="SSF56112">
    <property type="entry name" value="Protein kinase-like (PK-like)"/>
    <property type="match status" value="1"/>
</dbReference>
<evidence type="ECO:0000256" key="24">
    <source>
        <dbReference type="ARBA" id="ARBA00075758"/>
    </source>
</evidence>
<dbReference type="Proteomes" id="UP000429181">
    <property type="component" value="Chromosome 16"/>
</dbReference>
<dbReference type="EC" id="2.7.1.153" evidence="5"/>
<dbReference type="InterPro" id="IPR015433">
    <property type="entry name" value="PI3/4_kinase"/>
</dbReference>
<evidence type="ECO:0000256" key="21">
    <source>
        <dbReference type="ARBA" id="ARBA00023985"/>
    </source>
</evidence>
<keyword evidence="11" id="KW-0808">Transferase</keyword>
<dbReference type="SMR" id="A0A4W2I4P5"/>
<evidence type="ECO:0000256" key="12">
    <source>
        <dbReference type="ARBA" id="ARBA00022741"/>
    </source>
</evidence>
<dbReference type="GO" id="GO:0002250">
    <property type="term" value="P:adaptive immune response"/>
    <property type="evidence" value="ECO:0007669"/>
    <property type="project" value="UniProtKB-KW"/>
</dbReference>
<dbReference type="InterPro" id="IPR016024">
    <property type="entry name" value="ARM-type_fold"/>
</dbReference>
<gene>
    <name evidence="31" type="primary">PIK3CD</name>
</gene>
<dbReference type="GO" id="GO:0005886">
    <property type="term" value="C:plasma membrane"/>
    <property type="evidence" value="ECO:0007669"/>
    <property type="project" value="TreeGrafter"/>
</dbReference>
<evidence type="ECO:0000259" key="28">
    <source>
        <dbReference type="PROSITE" id="PS51545"/>
    </source>
</evidence>
<evidence type="ECO:0000256" key="8">
    <source>
        <dbReference type="ARBA" id="ARBA00022500"/>
    </source>
</evidence>
<dbReference type="GO" id="GO:0006954">
    <property type="term" value="P:inflammatory response"/>
    <property type="evidence" value="ECO:0007669"/>
    <property type="project" value="UniProtKB-KW"/>
</dbReference>
<dbReference type="PROSITE" id="PS51546">
    <property type="entry name" value="PI3K_RBD"/>
    <property type="match status" value="1"/>
</dbReference>
<dbReference type="Pfam" id="PF00613">
    <property type="entry name" value="PI3Ka"/>
    <property type="match status" value="1"/>
</dbReference>
<evidence type="ECO:0000259" key="26">
    <source>
        <dbReference type="PROSITE" id="PS50290"/>
    </source>
</evidence>
<dbReference type="SMART" id="SM00142">
    <property type="entry name" value="PI3K_C2"/>
    <property type="match status" value="1"/>
</dbReference>
<dbReference type="InterPro" id="IPR018936">
    <property type="entry name" value="PI3/4_kinase_CS"/>
</dbReference>
<keyword evidence="13" id="KW-0418">Kinase</keyword>
<evidence type="ECO:0000256" key="10">
    <source>
        <dbReference type="ARBA" id="ARBA00022588"/>
    </source>
</evidence>
<dbReference type="GeneID" id="113906601"/>
<dbReference type="FunFam" id="1.25.40.70:FF:000008">
    <property type="entry name" value="Phosphatidylinositol 4,5-bisphosphate 3-kinase catalytic subunit"/>
    <property type="match status" value="1"/>
</dbReference>
<evidence type="ECO:0000313" key="31">
    <source>
        <dbReference type="Ensembl" id="ENSBIXP00005037200.1"/>
    </source>
</evidence>
<keyword evidence="17" id="KW-0443">Lipid metabolism</keyword>
<comment type="subcellular location">
    <subcellularLocation>
        <location evidence="1">Cytoplasm</location>
    </subcellularLocation>
</comment>
<evidence type="ECO:0000256" key="11">
    <source>
        <dbReference type="ARBA" id="ARBA00022679"/>
    </source>
</evidence>
<sequence length="1044" mass="119904">MPPGVDCPMEFWTKEENQNVAVDFLLPTGVYLNFPVSRNANLSTIKKVLWHRAQYEPLFHMLSDPEAYVFTCVNQTAEQQELEDEQRRLCDIQPFLPVLRLVAREGDRVKKLINSQISLLIGKGLHEFDSLQDPEVNDFRGKMRQFCEEAAARRQQLGWEAWLQYSFPLQLEPSARSWGPGTLRVPNRVLLVNVKFEGSEESFTFQVSTKDVPLALMACALRKKATVFRQPLVEQPEDYTLQVNGKHEYLYGSYPLCQFQYICSCLHSGLTPHLTMVHSSSILAMRDEQSNPAPQVQKPRTKPPPIPMKKPSSVSLWSLEQPFYIELIQGSKVNADERMKLVVQAGLFHGNETLCKTVSSSEVSVCSEPVWKQRLEFDINICDLPRMARLCFALYAVIEKAKKARSTKKKSKKADCPIAWANLMLFDYKDQLKTGEHCLYMWPSVPDEKGELLNPCGTVRSNPNTESAAALVIFLPEVAPHPVYYPFLDKILELGRLGEHGRFTEEEQLQLREILERRGSGELYEHEKDLVWKMRHEIQEHFPEALARLLLVTKWNKHEDVAQMLYLLSSWPELPVLSALELLDFSFPDRHVGSFAIKSLRKLTDDELFQYLLQLVQVLKYESYLDCELTKFLLDRALANRRIGHFLFWHLRSEMHVPSVALRFGLIMEAYCRGSTHHMKVLMKQGEALSKLKALNDVVKVSSQKTTKPQTKELMHLCMRQETYLEALSHLQSPLDPSTLLAEVCVEQCTFMDSKMKPLWVMYSNEEAGSDGTVGIIFKNGDDLRQDMLTLQMIQLMDILWKQEGLDLRMTPYGCLSTGDRTGLIEVVLHSDTIANIQLNKSNMAATAAFNKDALLNWLKSKNPGEALDRAIEEFTLSCAGYCVATYVLGIGDRHSDNIMIRENGQLFHIDFGHFLGNFKTKFGINRERVPFILTYDFVHVIQQGKTNNSEKFERFRGYCERAYTILRRHGLLFLHLFALMRAAGLPELSCSKDIQYLKDSLALGKTEEEALKHFRVKFNEALRESWKTKVNWLAHNVSKDNRQ</sequence>
<evidence type="ECO:0000256" key="15">
    <source>
        <dbReference type="ARBA" id="ARBA00022840"/>
    </source>
</evidence>
<evidence type="ECO:0000256" key="19">
    <source>
        <dbReference type="ARBA" id="ARBA00023198"/>
    </source>
</evidence>
<keyword evidence="18" id="KW-1064">Adaptive immunity</keyword>
<dbReference type="Pfam" id="PF00454">
    <property type="entry name" value="PI3_PI4_kinase"/>
    <property type="match status" value="1"/>
</dbReference>
<dbReference type="PROSITE" id="PS51547">
    <property type="entry name" value="C2_PI3K"/>
    <property type="match status" value="1"/>
</dbReference>
<dbReference type="PANTHER" id="PTHR10048:SF35">
    <property type="entry name" value="PHOSPHATIDYLINOSITOL 4,5-BISPHOSPHATE 3-KINASE CATALYTIC SUBUNIT DELTA ISOFORM"/>
    <property type="match status" value="1"/>
</dbReference>
<dbReference type="FunFam" id="3.10.20.770:FF:000002">
    <property type="entry name" value="Phosphatidylinositol 4,5-bisphosphate 3-kinase catalytic subunit"/>
    <property type="match status" value="1"/>
</dbReference>
<comment type="catalytic activity">
    <reaction evidence="22">
        <text>1-octadecanoyl-2-(5Z,8Z,11Z,14Z)-eicosatetraenoyl-sn-glycero-3-phospho-1D-myo-inositol 4,5-bisphosphate + ATP = 1-octadecanoyl-2-(5Z,8Z,11Z,14Z-eicosatetraenoyl)-sn-glycero-3-phospho-(1D-myo-inositol 3,4,5-triphosphate) + ADP + H(+)</text>
        <dbReference type="Rhea" id="RHEA:43396"/>
        <dbReference type="ChEBI" id="CHEBI:15378"/>
        <dbReference type="ChEBI" id="CHEBI:30616"/>
        <dbReference type="ChEBI" id="CHEBI:77137"/>
        <dbReference type="ChEBI" id="CHEBI:83243"/>
        <dbReference type="ChEBI" id="CHEBI:456216"/>
    </reaction>
    <physiologicalReaction direction="left-to-right" evidence="22">
        <dbReference type="Rhea" id="RHEA:43397"/>
    </physiologicalReaction>
</comment>
<comment type="pathway">
    <text evidence="2">Phospholipid metabolism; phosphatidylinositol phosphate biosynthesis.</text>
</comment>
<dbReference type="FunFam" id="3.30.1010.10:FF:000005">
    <property type="entry name" value="Phosphatidylinositol 4,5-bisphosphate 3-kinase catalytic subunit beta"/>
    <property type="match status" value="1"/>
</dbReference>
<dbReference type="GO" id="GO:0048015">
    <property type="term" value="P:phosphatidylinositol-mediated signaling"/>
    <property type="evidence" value="ECO:0007669"/>
    <property type="project" value="TreeGrafter"/>
</dbReference>
<dbReference type="Pfam" id="PF00792">
    <property type="entry name" value="PI3K_C2"/>
    <property type="match status" value="1"/>
</dbReference>
<evidence type="ECO:0000256" key="9">
    <source>
        <dbReference type="ARBA" id="ARBA00022553"/>
    </source>
</evidence>
<name>A0A4W2I4P5_BOBOX</name>
<keyword evidence="7" id="KW-0963">Cytoplasm</keyword>
<dbReference type="EC" id="2.7.1.137" evidence="6"/>
<dbReference type="SMART" id="SM00146">
    <property type="entry name" value="PI3Kc"/>
    <property type="match status" value="1"/>
</dbReference>
<dbReference type="GO" id="GO:0005524">
    <property type="term" value="F:ATP binding"/>
    <property type="evidence" value="ECO:0007669"/>
    <property type="project" value="UniProtKB-KW"/>
</dbReference>
<evidence type="ECO:0000256" key="6">
    <source>
        <dbReference type="ARBA" id="ARBA00012073"/>
    </source>
</evidence>
<feature type="domain" description="PIK helical" evidence="28">
    <location>
        <begin position="497"/>
        <end position="674"/>
    </location>
</feature>
<organism evidence="31 32">
    <name type="scientific">Bos indicus x Bos taurus</name>
    <name type="common">Hybrid cattle</name>
    <dbReference type="NCBI Taxonomy" id="30522"/>
    <lineage>
        <taxon>Eukaryota</taxon>
        <taxon>Metazoa</taxon>
        <taxon>Chordata</taxon>
        <taxon>Craniata</taxon>
        <taxon>Vertebrata</taxon>
        <taxon>Euteleostomi</taxon>
        <taxon>Mammalia</taxon>
        <taxon>Eutheria</taxon>
        <taxon>Laurasiatheria</taxon>
        <taxon>Artiodactyla</taxon>
        <taxon>Ruminantia</taxon>
        <taxon>Pecora</taxon>
        <taxon>Bovidae</taxon>
        <taxon>Bovinae</taxon>
        <taxon>Bos</taxon>
    </lineage>
</organism>
<evidence type="ECO:0000256" key="17">
    <source>
        <dbReference type="ARBA" id="ARBA00023098"/>
    </source>
</evidence>
<dbReference type="RefSeq" id="XP_027420778.1">
    <property type="nucleotide sequence ID" value="XM_027564977.1"/>
</dbReference>
<dbReference type="GO" id="GO:0033031">
    <property type="term" value="P:positive regulation of neutrophil apoptotic process"/>
    <property type="evidence" value="ECO:0007669"/>
    <property type="project" value="Ensembl"/>
</dbReference>
<evidence type="ECO:0000256" key="3">
    <source>
        <dbReference type="ARBA" id="ARBA00005189"/>
    </source>
</evidence>
<evidence type="ECO:0000256" key="20">
    <source>
        <dbReference type="ARBA" id="ARBA00023981"/>
    </source>
</evidence>
<dbReference type="GO" id="GO:0045087">
    <property type="term" value="P:innate immune response"/>
    <property type="evidence" value="ECO:0007669"/>
    <property type="project" value="UniProtKB-KW"/>
</dbReference>
<keyword evidence="16" id="KW-0391">Immunity</keyword>
<dbReference type="GO" id="GO:0042113">
    <property type="term" value="P:B cell activation"/>
    <property type="evidence" value="ECO:0007669"/>
    <property type="project" value="UniProtKB-ARBA"/>
</dbReference>
<dbReference type="RefSeq" id="XP_027420777.1">
    <property type="nucleotide sequence ID" value="XM_027564976.1"/>
</dbReference>
<reference evidence="31" key="2">
    <citation type="submission" date="2025-08" db="UniProtKB">
        <authorList>
            <consortium name="Ensembl"/>
        </authorList>
    </citation>
    <scope>IDENTIFICATION</scope>
</reference>
<evidence type="ECO:0000256" key="13">
    <source>
        <dbReference type="ARBA" id="ARBA00022777"/>
    </source>
</evidence>
<evidence type="ECO:0000256" key="16">
    <source>
        <dbReference type="ARBA" id="ARBA00022859"/>
    </source>
</evidence>
<comment type="pathway">
    <text evidence="3">Lipid metabolism.</text>
</comment>
<dbReference type="PROSITE" id="PS51544">
    <property type="entry name" value="PI3K_ABD"/>
    <property type="match status" value="1"/>
</dbReference>
<dbReference type="GeneTree" id="ENSGT00940000159079"/>
<keyword evidence="19" id="KW-0395">Inflammatory response</keyword>
<feature type="region of interest" description="Disordered" evidence="25">
    <location>
        <begin position="288"/>
        <end position="307"/>
    </location>
</feature>
<dbReference type="GO" id="GO:0005943">
    <property type="term" value="C:phosphatidylinositol 3-kinase complex, class IA"/>
    <property type="evidence" value="ECO:0007669"/>
    <property type="project" value="Ensembl"/>
</dbReference>
<dbReference type="Pfam" id="PF00794">
    <property type="entry name" value="PI3K_rbd"/>
    <property type="match status" value="1"/>
</dbReference>
<protein>
    <recommendedName>
        <fullName evidence="23">Phosphatidylinositol 4,5-bisphosphate 3-kinase catalytic subunit delta isoform</fullName>
        <ecNumber evidence="6">2.7.1.137</ecNumber>
        <ecNumber evidence="5">2.7.1.153</ecNumber>
    </recommendedName>
    <alternativeName>
        <fullName evidence="24">Phosphatidylinositol 4,5-bisphosphate 3-kinase 110 kDa catalytic subunit delta</fullName>
    </alternativeName>
</protein>
<dbReference type="SMART" id="SM00145">
    <property type="entry name" value="PI3Ka"/>
    <property type="match status" value="1"/>
</dbReference>
<dbReference type="InterPro" id="IPR000403">
    <property type="entry name" value="PI3/4_kinase_cat_dom"/>
</dbReference>
<dbReference type="GO" id="GO:1905278">
    <property type="term" value="P:positive regulation of epithelial tube formation"/>
    <property type="evidence" value="ECO:0007669"/>
    <property type="project" value="Ensembl"/>
</dbReference>
<dbReference type="CTD" id="5293"/>
<dbReference type="GO" id="GO:0001938">
    <property type="term" value="P:positive regulation of endothelial cell proliferation"/>
    <property type="evidence" value="ECO:0007669"/>
    <property type="project" value="Ensembl"/>
</dbReference>
<dbReference type="PROSITE" id="PS00916">
    <property type="entry name" value="PI3_4_KINASE_2"/>
    <property type="match status" value="1"/>
</dbReference>
<dbReference type="SMART" id="SM00143">
    <property type="entry name" value="PI3K_p85B"/>
    <property type="match status" value="1"/>
</dbReference>
<evidence type="ECO:0000259" key="30">
    <source>
        <dbReference type="PROSITE" id="PS51547"/>
    </source>
</evidence>
<dbReference type="InterPro" id="IPR029071">
    <property type="entry name" value="Ubiquitin-like_domsf"/>
</dbReference>
<dbReference type="InterPro" id="IPR011009">
    <property type="entry name" value="Kinase-like_dom_sf"/>
</dbReference>
<dbReference type="GO" id="GO:0046934">
    <property type="term" value="F:1-phosphatidylinositol-4,5-bisphosphate 3-kinase activity"/>
    <property type="evidence" value="ECO:0007669"/>
    <property type="project" value="UniProtKB-EC"/>
</dbReference>
<keyword evidence="10" id="KW-0399">Innate immunity</keyword>
<evidence type="ECO:0000313" key="32">
    <source>
        <dbReference type="Proteomes" id="UP000429181"/>
    </source>
</evidence>
<comment type="catalytic activity">
    <reaction evidence="20">
        <text>a 1,2-diacyl-sn-glycero-3-phospho-(1D-myo-inositol-4,5-bisphosphate) + ATP = a 1,2-diacyl-sn-glycero-3-phospho-(1D-myo-inositol-3,4,5-trisphosphate) + ADP + H(+)</text>
        <dbReference type="Rhea" id="RHEA:21292"/>
        <dbReference type="ChEBI" id="CHEBI:15378"/>
        <dbReference type="ChEBI" id="CHEBI:30616"/>
        <dbReference type="ChEBI" id="CHEBI:57836"/>
        <dbReference type="ChEBI" id="CHEBI:58456"/>
        <dbReference type="ChEBI" id="CHEBI:456216"/>
        <dbReference type="EC" id="2.7.1.153"/>
    </reaction>
    <physiologicalReaction direction="left-to-right" evidence="20">
        <dbReference type="Rhea" id="RHEA:21293"/>
    </physiologicalReaction>
</comment>
<dbReference type="SUPFAM" id="SSF54236">
    <property type="entry name" value="Ubiquitin-like"/>
    <property type="match status" value="1"/>
</dbReference>
<feature type="domain" description="PI3K-ABD" evidence="27">
    <location>
        <begin position="16"/>
        <end position="105"/>
    </location>
</feature>
<proteinExistence type="inferred from homology"/>
<evidence type="ECO:0000256" key="7">
    <source>
        <dbReference type="ARBA" id="ARBA00022490"/>
    </source>
</evidence>
<feature type="domain" description="PI3K-RBD" evidence="29">
    <location>
        <begin position="187"/>
        <end position="278"/>
    </location>
</feature>
<dbReference type="Gene3D" id="3.30.1010.10">
    <property type="entry name" value="Phosphatidylinositol 3-kinase Catalytic Subunit, Chain A, domain 4"/>
    <property type="match status" value="1"/>
</dbReference>
<dbReference type="GO" id="GO:0006935">
    <property type="term" value="P:chemotaxis"/>
    <property type="evidence" value="ECO:0007669"/>
    <property type="project" value="UniProtKB-KW"/>
</dbReference>
<evidence type="ECO:0000256" key="4">
    <source>
        <dbReference type="ARBA" id="ARBA00006209"/>
    </source>
</evidence>
<evidence type="ECO:0000256" key="2">
    <source>
        <dbReference type="ARBA" id="ARBA00004805"/>
    </source>
</evidence>
<dbReference type="GO" id="GO:0016303">
    <property type="term" value="F:1-phosphatidylinositol-3-kinase activity"/>
    <property type="evidence" value="ECO:0007669"/>
    <property type="project" value="UniProtKB-EC"/>
</dbReference>
<evidence type="ECO:0000256" key="14">
    <source>
        <dbReference type="ARBA" id="ARBA00022782"/>
    </source>
</evidence>
<keyword evidence="14" id="KW-0221">Differentiation</keyword>